<dbReference type="EMBL" id="GL533155">
    <property type="protein sequence ID" value="EFQ94716.1"/>
    <property type="molecule type" value="Genomic_DNA"/>
</dbReference>
<evidence type="ECO:0000256" key="1">
    <source>
        <dbReference type="SAM" id="MobiDB-lite"/>
    </source>
</evidence>
<gene>
    <name evidence="2" type="ORF">PTT_07506</name>
</gene>
<name>E3RHT3_PYRTT</name>
<protein>
    <submittedName>
        <fullName evidence="2">Uncharacterized protein</fullName>
    </submittedName>
</protein>
<dbReference type="AlphaFoldDB" id="E3RHT3"/>
<feature type="region of interest" description="Disordered" evidence="1">
    <location>
        <begin position="77"/>
        <end position="109"/>
    </location>
</feature>
<dbReference type="Proteomes" id="UP000001067">
    <property type="component" value="Unassembled WGS sequence"/>
</dbReference>
<dbReference type="OrthoDB" id="3744626at2759"/>
<feature type="compositionally biased region" description="Basic and acidic residues" evidence="1">
    <location>
        <begin position="93"/>
        <end position="109"/>
    </location>
</feature>
<dbReference type="HOGENOM" id="CLU_2190301_0_0_1"/>
<organism evidence="3">
    <name type="scientific">Pyrenophora teres f. teres (strain 0-1)</name>
    <name type="common">Barley net blotch fungus</name>
    <name type="synonym">Drechslera teres f. teres</name>
    <dbReference type="NCBI Taxonomy" id="861557"/>
    <lineage>
        <taxon>Eukaryota</taxon>
        <taxon>Fungi</taxon>
        <taxon>Dikarya</taxon>
        <taxon>Ascomycota</taxon>
        <taxon>Pezizomycotina</taxon>
        <taxon>Dothideomycetes</taxon>
        <taxon>Pleosporomycetidae</taxon>
        <taxon>Pleosporales</taxon>
        <taxon>Pleosporineae</taxon>
        <taxon>Pleosporaceae</taxon>
        <taxon>Pyrenophora</taxon>
    </lineage>
</organism>
<feature type="non-terminal residue" evidence="2">
    <location>
        <position position="109"/>
    </location>
</feature>
<accession>E3RHT3</accession>
<dbReference type="KEGG" id="pte:PTT_07506"/>
<proteinExistence type="predicted"/>
<evidence type="ECO:0000313" key="3">
    <source>
        <dbReference type="Proteomes" id="UP000001067"/>
    </source>
</evidence>
<keyword evidence="3" id="KW-1185">Reference proteome</keyword>
<sequence length="109" mass="12301">MVEVRKIKAKRQVNEALGTRNGPNDIVTQVLELPPQSNVKVWREGLGWTGPHTLIALNDDQTAAIVNAHGKQASFRITSVQPYHQDDTTNLPRPDEEPHSDHQRDNDEF</sequence>
<reference evidence="2 3" key="1">
    <citation type="journal article" date="2010" name="Genome Biol.">
        <title>A first genome assembly of the barley fungal pathogen Pyrenophora teres f. teres.</title>
        <authorList>
            <person name="Ellwood S.R."/>
            <person name="Liu Z."/>
            <person name="Syme R.A."/>
            <person name="Lai Z."/>
            <person name="Hane J.K."/>
            <person name="Keiper F."/>
            <person name="Moffat C.S."/>
            <person name="Oliver R.P."/>
            <person name="Friesen T.L."/>
        </authorList>
    </citation>
    <scope>NUCLEOTIDE SEQUENCE [LARGE SCALE GENOMIC DNA]</scope>
    <source>
        <strain evidence="2 3">0-1</strain>
    </source>
</reference>
<evidence type="ECO:0000313" key="2">
    <source>
        <dbReference type="EMBL" id="EFQ94716.1"/>
    </source>
</evidence>